<dbReference type="Proteomes" id="UP001469553">
    <property type="component" value="Unassembled WGS sequence"/>
</dbReference>
<gene>
    <name evidence="2" type="ORF">AMECASPLE_010787</name>
</gene>
<name>A0ABV0YC07_9TELE</name>
<proteinExistence type="predicted"/>
<keyword evidence="1" id="KW-0472">Membrane</keyword>
<reference evidence="2 3" key="1">
    <citation type="submission" date="2021-06" db="EMBL/GenBank/DDBJ databases">
        <authorList>
            <person name="Palmer J.M."/>
        </authorList>
    </citation>
    <scope>NUCLEOTIDE SEQUENCE [LARGE SCALE GENOMIC DNA]</scope>
    <source>
        <strain evidence="2 3">AS_MEX2019</strain>
        <tissue evidence="2">Muscle</tissue>
    </source>
</reference>
<organism evidence="2 3">
    <name type="scientific">Ameca splendens</name>
    <dbReference type="NCBI Taxonomy" id="208324"/>
    <lineage>
        <taxon>Eukaryota</taxon>
        <taxon>Metazoa</taxon>
        <taxon>Chordata</taxon>
        <taxon>Craniata</taxon>
        <taxon>Vertebrata</taxon>
        <taxon>Euteleostomi</taxon>
        <taxon>Actinopterygii</taxon>
        <taxon>Neopterygii</taxon>
        <taxon>Teleostei</taxon>
        <taxon>Neoteleostei</taxon>
        <taxon>Acanthomorphata</taxon>
        <taxon>Ovalentaria</taxon>
        <taxon>Atherinomorphae</taxon>
        <taxon>Cyprinodontiformes</taxon>
        <taxon>Goodeidae</taxon>
        <taxon>Ameca</taxon>
    </lineage>
</organism>
<accession>A0ABV0YC07</accession>
<protein>
    <submittedName>
        <fullName evidence="2">Uncharacterized protein</fullName>
    </submittedName>
</protein>
<comment type="caution">
    <text evidence="2">The sequence shown here is derived from an EMBL/GenBank/DDBJ whole genome shotgun (WGS) entry which is preliminary data.</text>
</comment>
<feature type="transmembrane region" description="Helical" evidence="1">
    <location>
        <begin position="39"/>
        <end position="59"/>
    </location>
</feature>
<dbReference type="EMBL" id="JAHRIP010028847">
    <property type="protein sequence ID" value="MEQ2291184.1"/>
    <property type="molecule type" value="Genomic_DNA"/>
</dbReference>
<sequence>MSNKNSAYYSRHILLFTKTEPLIFQKRSNKLNNHFIESLMIRFLCVFGLLFFFLLVFCIHKAHPHSFLSFFLLPLTSVAAEQLLSEDEKFRCLGKRGADWRGRVMLQVVVHGGLSQERW</sequence>
<keyword evidence="1" id="KW-0812">Transmembrane</keyword>
<evidence type="ECO:0000313" key="3">
    <source>
        <dbReference type="Proteomes" id="UP001469553"/>
    </source>
</evidence>
<evidence type="ECO:0000256" key="1">
    <source>
        <dbReference type="SAM" id="Phobius"/>
    </source>
</evidence>
<keyword evidence="3" id="KW-1185">Reference proteome</keyword>
<keyword evidence="1" id="KW-1133">Transmembrane helix</keyword>
<evidence type="ECO:0000313" key="2">
    <source>
        <dbReference type="EMBL" id="MEQ2291184.1"/>
    </source>
</evidence>